<gene>
    <name evidence="1" type="ORF">FN960_00815</name>
</gene>
<dbReference type="OrthoDB" id="9792989at2"/>
<dbReference type="InterPro" id="IPR029063">
    <property type="entry name" value="SAM-dependent_MTases_sf"/>
</dbReference>
<keyword evidence="2" id="KW-1185">Reference proteome</keyword>
<dbReference type="SUPFAM" id="SSF53335">
    <property type="entry name" value="S-adenosyl-L-methionine-dependent methyltransferases"/>
    <property type="match status" value="1"/>
</dbReference>
<dbReference type="Gene3D" id="3.40.50.150">
    <property type="entry name" value="Vaccinia Virus protein VP39"/>
    <property type="match status" value="1"/>
</dbReference>
<reference evidence="1 2" key="1">
    <citation type="submission" date="2019-07" db="EMBL/GenBank/DDBJ databases">
        <authorList>
            <person name="Park Y.J."/>
            <person name="Jeong S.E."/>
            <person name="Jung H.S."/>
        </authorList>
    </citation>
    <scope>NUCLEOTIDE SEQUENCE [LARGE SCALE GENOMIC DNA]</scope>
    <source>
        <strain evidence="2">P16(2019)</strain>
    </source>
</reference>
<name>A0A554A363_9BACI</name>
<keyword evidence="1" id="KW-0808">Transferase</keyword>
<proteinExistence type="predicted"/>
<dbReference type="InterPro" id="IPR010719">
    <property type="entry name" value="MnmM_MeTrfase"/>
</dbReference>
<evidence type="ECO:0000313" key="2">
    <source>
        <dbReference type="Proteomes" id="UP000318521"/>
    </source>
</evidence>
<protein>
    <submittedName>
        <fullName evidence="1">rRNA methyltransferase</fullName>
    </submittedName>
</protein>
<keyword evidence="1" id="KW-0489">Methyltransferase</keyword>
<dbReference type="Proteomes" id="UP000318521">
    <property type="component" value="Unassembled WGS sequence"/>
</dbReference>
<evidence type="ECO:0000313" key="1">
    <source>
        <dbReference type="EMBL" id="TSB48130.1"/>
    </source>
</evidence>
<dbReference type="RefSeq" id="WP_143846475.1">
    <property type="nucleotide sequence ID" value="NZ_VLXZ01000001.1"/>
</dbReference>
<accession>A0A554A363</accession>
<organism evidence="1 2">
    <name type="scientific">Alkalicoccobacillus porphyridii</name>
    <dbReference type="NCBI Taxonomy" id="2597270"/>
    <lineage>
        <taxon>Bacteria</taxon>
        <taxon>Bacillati</taxon>
        <taxon>Bacillota</taxon>
        <taxon>Bacilli</taxon>
        <taxon>Bacillales</taxon>
        <taxon>Bacillaceae</taxon>
        <taxon>Alkalicoccobacillus</taxon>
    </lineage>
</organism>
<dbReference type="EMBL" id="VLXZ01000001">
    <property type="protein sequence ID" value="TSB48130.1"/>
    <property type="molecule type" value="Genomic_DNA"/>
</dbReference>
<dbReference type="GO" id="GO:0008168">
    <property type="term" value="F:methyltransferase activity"/>
    <property type="evidence" value="ECO:0007669"/>
    <property type="project" value="UniProtKB-KW"/>
</dbReference>
<dbReference type="PANTHER" id="PTHR35276">
    <property type="entry name" value="S-ADENOSYL-L-METHIONINE-DEPENDENT METHYLTRANSFERASES SUPERFAMILY PROTEIN"/>
    <property type="match status" value="1"/>
</dbReference>
<comment type="caution">
    <text evidence="1">The sequence shown here is derived from an EMBL/GenBank/DDBJ whole genome shotgun (WGS) entry which is preliminary data.</text>
</comment>
<dbReference type="PANTHER" id="PTHR35276:SF1">
    <property type="entry name" value="TRNA (MNM(5)S(2)U34)-METHYLTRANSFERASE, CHLOROPLASTIC"/>
    <property type="match status" value="1"/>
</dbReference>
<dbReference type="Pfam" id="PF06962">
    <property type="entry name" value="rRNA_methylase"/>
    <property type="match status" value="1"/>
</dbReference>
<sequence>MKLKGILPFARELLASVVTEGDTAVDATAGNGHDSCYLAKLVGAKGHVYSFDVQEAAIQATHSRVLNEGIAERIHLYHTGHEHAINHIQSEHLHSLKAAIFNLGYLPGSDKSITTHAETTIAAIANLFGAMSPGGLIVLVVYHGHTEGAIEKDAVLNYVENLPQEQAHVLQYGFINQKNAPPFIIAIEKR</sequence>
<dbReference type="AlphaFoldDB" id="A0A554A363"/>
<dbReference type="GO" id="GO:0032259">
    <property type="term" value="P:methylation"/>
    <property type="evidence" value="ECO:0007669"/>
    <property type="project" value="UniProtKB-KW"/>
</dbReference>